<dbReference type="EMBL" id="CP012040">
    <property type="protein sequence ID" value="AKP52929.1"/>
    <property type="molecule type" value="Genomic_DNA"/>
</dbReference>
<sequence>MLFVLISLVFSCSSTTNDGNLSIIVEKIQIPIDEKFLNTYQIWDSYYENEESKLLAYNATRHSFDLFSLDKQSTLSQIPLEREGPDGIDKVDGLDYYNEDSIFLYSRGKLYISTIEGKISKVHSLYELFNFDGGGEPSINFYFKLRYNPVSKSVAFFIVYHNTDQKSKGNLPLIGLLNLETMLS</sequence>
<evidence type="ECO:0000313" key="1">
    <source>
        <dbReference type="EMBL" id="AKP52929.1"/>
    </source>
</evidence>
<dbReference type="AlphaFoldDB" id="A0A0H4PFB8"/>
<dbReference type="Proteomes" id="UP000036520">
    <property type="component" value="Chromosome"/>
</dbReference>
<proteinExistence type="predicted"/>
<accession>A0A0H4PFB8</accession>
<keyword evidence="2" id="KW-1185">Reference proteome</keyword>
<evidence type="ECO:0000313" key="2">
    <source>
        <dbReference type="Proteomes" id="UP000036520"/>
    </source>
</evidence>
<gene>
    <name evidence="1" type="ORF">CA2015_3549</name>
</gene>
<dbReference type="InterPro" id="IPR025316">
    <property type="entry name" value="DUF4221"/>
</dbReference>
<organism evidence="1 2">
    <name type="scientific">Cyclobacterium amurskyense</name>
    <dbReference type="NCBI Taxonomy" id="320787"/>
    <lineage>
        <taxon>Bacteria</taxon>
        <taxon>Pseudomonadati</taxon>
        <taxon>Bacteroidota</taxon>
        <taxon>Cytophagia</taxon>
        <taxon>Cytophagales</taxon>
        <taxon>Cyclobacteriaceae</taxon>
        <taxon>Cyclobacterium</taxon>
    </lineage>
</organism>
<dbReference type="KEGG" id="camu:CA2015_3549"/>
<name>A0A0H4PFB8_9BACT</name>
<reference evidence="1 2" key="1">
    <citation type="submission" date="2015-07" db="EMBL/GenBank/DDBJ databases">
        <authorList>
            <person name="Kim K.M."/>
        </authorList>
    </citation>
    <scope>NUCLEOTIDE SEQUENCE [LARGE SCALE GENOMIC DNA]</scope>
    <source>
        <strain evidence="1 2">KCTC 12363</strain>
    </source>
</reference>
<dbReference type="RefSeq" id="WP_048643098.1">
    <property type="nucleotide sequence ID" value="NZ_CP012040.1"/>
</dbReference>
<dbReference type="Pfam" id="PF13970">
    <property type="entry name" value="DUF4221"/>
    <property type="match status" value="1"/>
</dbReference>
<protein>
    <submittedName>
        <fullName evidence="1">Uncharacterized protein</fullName>
    </submittedName>
</protein>